<accession>A0A1S2M1Y6</accession>
<dbReference type="AlphaFoldDB" id="A0A1S2M1Y6"/>
<organism evidence="1 2">
    <name type="scientific">Anaerobacillus alkalidiazotrophicus</name>
    <dbReference type="NCBI Taxonomy" id="472963"/>
    <lineage>
        <taxon>Bacteria</taxon>
        <taxon>Bacillati</taxon>
        <taxon>Bacillota</taxon>
        <taxon>Bacilli</taxon>
        <taxon>Bacillales</taxon>
        <taxon>Bacillaceae</taxon>
        <taxon>Anaerobacillus</taxon>
    </lineage>
</organism>
<dbReference type="Proteomes" id="UP000180057">
    <property type="component" value="Unassembled WGS sequence"/>
</dbReference>
<gene>
    <name evidence="1" type="ORF">BKP45_15825</name>
</gene>
<evidence type="ECO:0000313" key="2">
    <source>
        <dbReference type="Proteomes" id="UP000180057"/>
    </source>
</evidence>
<proteinExistence type="predicted"/>
<protein>
    <submittedName>
        <fullName evidence="1">Uncharacterized protein</fullName>
    </submittedName>
</protein>
<keyword evidence="2" id="KW-1185">Reference proteome</keyword>
<evidence type="ECO:0000313" key="1">
    <source>
        <dbReference type="EMBL" id="OIJ18751.1"/>
    </source>
</evidence>
<sequence length="79" mass="9205">MSCQDYSGLELKAALDSCGKKRKSTYNKVYENSQKNLECSIELMIDLSFKIRIQKSTANAVQLVIRFWLHFLLPFMVLR</sequence>
<reference evidence="1 2" key="1">
    <citation type="submission" date="2016-10" db="EMBL/GenBank/DDBJ databases">
        <title>Draft genome sequences of four alkaliphilic bacteria belonging to the Anaerobacillus genus.</title>
        <authorList>
            <person name="Bassil N.M."/>
            <person name="Lloyd J.R."/>
        </authorList>
    </citation>
    <scope>NUCLEOTIDE SEQUENCE [LARGE SCALE GENOMIC DNA]</scope>
    <source>
        <strain evidence="1 2">DSM 22531</strain>
    </source>
</reference>
<name>A0A1S2M1Y6_9BACI</name>
<dbReference type="EMBL" id="MLQS01000027">
    <property type="protein sequence ID" value="OIJ18751.1"/>
    <property type="molecule type" value="Genomic_DNA"/>
</dbReference>
<comment type="caution">
    <text evidence="1">The sequence shown here is derived from an EMBL/GenBank/DDBJ whole genome shotgun (WGS) entry which is preliminary data.</text>
</comment>